<comment type="caution">
    <text evidence="1">The sequence shown here is derived from an EMBL/GenBank/DDBJ whole genome shotgun (WGS) entry which is preliminary data.</text>
</comment>
<organism evidence="1 2">
    <name type="scientific">Paenibacillus montaniterrae</name>
    <dbReference type="NCBI Taxonomy" id="429341"/>
    <lineage>
        <taxon>Bacteria</taxon>
        <taxon>Bacillati</taxon>
        <taxon>Bacillota</taxon>
        <taxon>Bacilli</taxon>
        <taxon>Bacillales</taxon>
        <taxon>Paenibacillaceae</taxon>
        <taxon>Paenibacillus</taxon>
    </lineage>
</organism>
<protein>
    <submittedName>
        <fullName evidence="1">Uncharacterized protein</fullName>
    </submittedName>
</protein>
<reference evidence="1" key="1">
    <citation type="submission" date="2021-03" db="EMBL/GenBank/DDBJ databases">
        <title>Antimicrobial resistance genes in bacteria isolated from Japanese honey, and their potential for conferring macrolide and lincosamide resistance in the American foulbrood pathogen Paenibacillus larvae.</title>
        <authorList>
            <person name="Okamoto M."/>
            <person name="Kumagai M."/>
            <person name="Kanamori H."/>
            <person name="Takamatsu D."/>
        </authorList>
    </citation>
    <scope>NUCLEOTIDE SEQUENCE</scope>
    <source>
        <strain evidence="1">J40TS1</strain>
    </source>
</reference>
<dbReference type="EMBL" id="BOSE01000002">
    <property type="protein sequence ID" value="GIP15699.1"/>
    <property type="molecule type" value="Genomic_DNA"/>
</dbReference>
<proteinExistence type="predicted"/>
<keyword evidence="2" id="KW-1185">Reference proteome</keyword>
<gene>
    <name evidence="1" type="ORF">J40TS1_13410</name>
</gene>
<accession>A0A920CY47</accession>
<evidence type="ECO:0000313" key="2">
    <source>
        <dbReference type="Proteomes" id="UP000683139"/>
    </source>
</evidence>
<dbReference type="InterPro" id="IPR016181">
    <property type="entry name" value="Acyl_CoA_acyltransferase"/>
</dbReference>
<dbReference type="SUPFAM" id="SSF55729">
    <property type="entry name" value="Acyl-CoA N-acyltransferases (Nat)"/>
    <property type="match status" value="1"/>
</dbReference>
<dbReference type="Gene3D" id="3.40.630.30">
    <property type="match status" value="1"/>
</dbReference>
<sequence>MYMQRYIEFALDSYAKLNLPYPFSVSLGYIASPVLMQGEIFLAFDDDHQTIGCLSFIRGTAEENYSNREIVQIQLLYIDEHYRSSTLLRELLSMLVQCLRYLEEPVKELHFWTGADDQLQALIAKRFSLQPRTYQSVYGTLHYYIMPFEGVGEYISTFPNIQYF</sequence>
<name>A0A920CY47_9BACL</name>
<dbReference type="AlphaFoldDB" id="A0A920CY47"/>
<evidence type="ECO:0000313" key="1">
    <source>
        <dbReference type="EMBL" id="GIP15699.1"/>
    </source>
</evidence>
<dbReference type="Proteomes" id="UP000683139">
    <property type="component" value="Unassembled WGS sequence"/>
</dbReference>